<keyword evidence="3" id="KW-1185">Reference proteome</keyword>
<dbReference type="FunFam" id="3.90.79.10:FF:000019">
    <property type="entry name" value="Thiamin pyrophosphokinase, putative"/>
    <property type="match status" value="1"/>
</dbReference>
<reference evidence="3" key="2">
    <citation type="submission" date="2010-04" db="EMBL/GenBank/DDBJ databases">
        <authorList>
            <person name="Buell R."/>
            <person name="Hamilton J."/>
            <person name="Hostetler J."/>
        </authorList>
    </citation>
    <scope>NUCLEOTIDE SEQUENCE [LARGE SCALE GENOMIC DNA]</scope>
    <source>
        <strain evidence="3">DAOM:BR144</strain>
    </source>
</reference>
<dbReference type="HOGENOM" id="CLU_048013_1_1_1"/>
<dbReference type="InterPro" id="IPR000086">
    <property type="entry name" value="NUDIX_hydrolase_dom"/>
</dbReference>
<dbReference type="InParanoid" id="K3WZ49"/>
<dbReference type="EnsemblProtists" id="PYU1_T010248">
    <property type="protein sequence ID" value="PYU1_T010248"/>
    <property type="gene ID" value="PYU1_G010228"/>
</dbReference>
<dbReference type="VEuPathDB" id="FungiDB:PYU1_G010228"/>
<reference evidence="2" key="3">
    <citation type="submission" date="2015-02" db="UniProtKB">
        <authorList>
            <consortium name="EnsemblProtists"/>
        </authorList>
    </citation>
    <scope>IDENTIFICATION</scope>
    <source>
        <strain evidence="2">DAOM BR144</strain>
    </source>
</reference>
<dbReference type="PANTHER" id="PTHR13622:SF8">
    <property type="entry name" value="THIAMIN PYROPHOSPHOKINASE 1"/>
    <property type="match status" value="1"/>
</dbReference>
<evidence type="ECO:0000313" key="2">
    <source>
        <dbReference type="EnsemblProtists" id="PYU1_T010248"/>
    </source>
</evidence>
<dbReference type="Gene3D" id="3.90.79.10">
    <property type="entry name" value="Nucleoside Triphosphate Pyrophosphohydrolase"/>
    <property type="match status" value="1"/>
</dbReference>
<name>K3WZ49_GLOUD</name>
<organism evidence="2 3">
    <name type="scientific">Globisporangium ultimum (strain ATCC 200006 / CBS 805.95 / DAOM BR144)</name>
    <name type="common">Pythium ultimum</name>
    <dbReference type="NCBI Taxonomy" id="431595"/>
    <lineage>
        <taxon>Eukaryota</taxon>
        <taxon>Sar</taxon>
        <taxon>Stramenopiles</taxon>
        <taxon>Oomycota</taxon>
        <taxon>Peronosporomycetes</taxon>
        <taxon>Pythiales</taxon>
        <taxon>Pythiaceae</taxon>
        <taxon>Globisporangium</taxon>
    </lineage>
</organism>
<accession>K3WZ49</accession>
<dbReference type="AlphaFoldDB" id="K3WZ49"/>
<dbReference type="Proteomes" id="UP000019132">
    <property type="component" value="Unassembled WGS sequence"/>
</dbReference>
<dbReference type="STRING" id="431595.K3WZ49"/>
<reference evidence="3" key="1">
    <citation type="journal article" date="2010" name="Genome Biol.">
        <title>Genome sequence of the necrotrophic plant pathogen Pythium ultimum reveals original pathogenicity mechanisms and effector repertoire.</title>
        <authorList>
            <person name="Levesque C.A."/>
            <person name="Brouwer H."/>
            <person name="Cano L."/>
            <person name="Hamilton J.P."/>
            <person name="Holt C."/>
            <person name="Huitema E."/>
            <person name="Raffaele S."/>
            <person name="Robideau G.P."/>
            <person name="Thines M."/>
            <person name="Win J."/>
            <person name="Zerillo M.M."/>
            <person name="Beakes G.W."/>
            <person name="Boore J.L."/>
            <person name="Busam D."/>
            <person name="Dumas B."/>
            <person name="Ferriera S."/>
            <person name="Fuerstenberg S.I."/>
            <person name="Gachon C.M."/>
            <person name="Gaulin E."/>
            <person name="Govers F."/>
            <person name="Grenville-Briggs L."/>
            <person name="Horner N."/>
            <person name="Hostetler J."/>
            <person name="Jiang R.H."/>
            <person name="Johnson J."/>
            <person name="Krajaejun T."/>
            <person name="Lin H."/>
            <person name="Meijer H.J."/>
            <person name="Moore B."/>
            <person name="Morris P."/>
            <person name="Phuntmart V."/>
            <person name="Puiu D."/>
            <person name="Shetty J."/>
            <person name="Stajich J.E."/>
            <person name="Tripathy S."/>
            <person name="Wawra S."/>
            <person name="van West P."/>
            <person name="Whitty B.R."/>
            <person name="Coutinho P.M."/>
            <person name="Henrissat B."/>
            <person name="Martin F."/>
            <person name="Thomas P.D."/>
            <person name="Tyler B.M."/>
            <person name="De Vries R.P."/>
            <person name="Kamoun S."/>
            <person name="Yandell M."/>
            <person name="Tisserat N."/>
            <person name="Buell C.R."/>
        </authorList>
    </citation>
    <scope>NUCLEOTIDE SEQUENCE</scope>
    <source>
        <strain evidence="3">DAOM:BR144</strain>
    </source>
</reference>
<evidence type="ECO:0000313" key="3">
    <source>
        <dbReference type="Proteomes" id="UP000019132"/>
    </source>
</evidence>
<dbReference type="Pfam" id="PF15916">
    <property type="entry name" value="DUF4743"/>
    <property type="match status" value="1"/>
</dbReference>
<dbReference type="eggNOG" id="KOG4313">
    <property type="taxonomic scope" value="Eukaryota"/>
</dbReference>
<dbReference type="InterPro" id="IPR031804">
    <property type="entry name" value="DUF4743"/>
</dbReference>
<dbReference type="Pfam" id="PF00293">
    <property type="entry name" value="NUDIX"/>
    <property type="match status" value="1"/>
</dbReference>
<dbReference type="InterPro" id="IPR015797">
    <property type="entry name" value="NUDIX_hydrolase-like_dom_sf"/>
</dbReference>
<dbReference type="CDD" id="cd03676">
    <property type="entry name" value="NUDIX_Tnr3_like"/>
    <property type="match status" value="1"/>
</dbReference>
<dbReference type="OMA" id="VPLQTMY"/>
<protein>
    <recommendedName>
        <fullName evidence="1">Nudix hydrolase domain-containing protein</fullName>
    </recommendedName>
</protein>
<proteinExistence type="predicted"/>
<evidence type="ECO:0000259" key="1">
    <source>
        <dbReference type="PROSITE" id="PS51462"/>
    </source>
</evidence>
<dbReference type="EMBL" id="GL376623">
    <property type="status" value="NOT_ANNOTATED_CDS"/>
    <property type="molecule type" value="Genomic_DNA"/>
</dbReference>
<dbReference type="GO" id="GO:0044715">
    <property type="term" value="F:8-oxo-dGDP phosphatase activity"/>
    <property type="evidence" value="ECO:0007669"/>
    <property type="project" value="UniProtKB-ARBA"/>
</dbReference>
<feature type="domain" description="Nudix hydrolase" evidence="1">
    <location>
        <begin position="139"/>
        <end position="283"/>
    </location>
</feature>
<sequence length="319" mass="36068">MRGLQHRWRGLVARTTGWERNAYIPLRIALTADEKQQQLLANKAPAQSSSVVAGYVRKSRLERVRAFREMFEVTESHVLMNPSVCNVDERSHAFLEVASALRSEGMFPTWQNEMYAAKTSYGARTMFHYNRGVGAYFGLSQFATHLNGFVRNAKDRSVSHLWIAKRSLHKKKWPGQLDTIVGGGLPANISALDNMVKESEEEAGLSPSWTSSQLVSTGSIGYVLDERSGLQNNTMFIYDLELPESMEPVNCDGEVESFELWLVQDVLEALADEPERFKPDICLVLLDFCVRHGIFTPNNFSAYHELQLALRSEQNPYSN</sequence>
<dbReference type="PROSITE" id="PS51462">
    <property type="entry name" value="NUDIX"/>
    <property type="match status" value="1"/>
</dbReference>
<dbReference type="PANTHER" id="PTHR13622">
    <property type="entry name" value="THIAMIN PYROPHOSPHOKINASE"/>
    <property type="match status" value="1"/>
</dbReference>
<dbReference type="SUPFAM" id="SSF55811">
    <property type="entry name" value="Nudix"/>
    <property type="match status" value="1"/>
</dbReference>